<protein>
    <submittedName>
        <fullName evidence="2">Uncharacterized protein</fullName>
    </submittedName>
</protein>
<reference evidence="2 3" key="1">
    <citation type="submission" date="2019-05" db="EMBL/GenBank/DDBJ databases">
        <authorList>
            <person name="Chen C."/>
        </authorList>
    </citation>
    <scope>NUCLEOTIDE SEQUENCE [LARGE SCALE GENOMIC DNA]</scope>
    <source>
        <strain evidence="2 3">HB172198</strain>
    </source>
</reference>
<evidence type="ECO:0000313" key="2">
    <source>
        <dbReference type="EMBL" id="QCT02949.1"/>
    </source>
</evidence>
<gene>
    <name evidence="2" type="ORF">E6C60_2236</name>
</gene>
<evidence type="ECO:0000256" key="1">
    <source>
        <dbReference type="SAM" id="Phobius"/>
    </source>
</evidence>
<accession>A0A4P8XR53</accession>
<dbReference type="OrthoDB" id="2646941at2"/>
<keyword evidence="1" id="KW-0472">Membrane</keyword>
<sequence>MWMYIVVISLIVIGLIATLWVGMSQENSKSNPKYEKKTKANIIMLSVIYGLSIVAFVAIWMIFD</sequence>
<feature type="transmembrane region" description="Helical" evidence="1">
    <location>
        <begin position="6"/>
        <end position="22"/>
    </location>
</feature>
<name>A0A4P8XR53_9BACL</name>
<keyword evidence="1" id="KW-0812">Transmembrane</keyword>
<evidence type="ECO:0000313" key="3">
    <source>
        <dbReference type="Proteomes" id="UP000300879"/>
    </source>
</evidence>
<proteinExistence type="predicted"/>
<organism evidence="2 3">
    <name type="scientific">Paenibacillus algicola</name>
    <dbReference type="NCBI Taxonomy" id="2565926"/>
    <lineage>
        <taxon>Bacteria</taxon>
        <taxon>Bacillati</taxon>
        <taxon>Bacillota</taxon>
        <taxon>Bacilli</taxon>
        <taxon>Bacillales</taxon>
        <taxon>Paenibacillaceae</taxon>
        <taxon>Paenibacillus</taxon>
    </lineage>
</organism>
<dbReference type="Proteomes" id="UP000300879">
    <property type="component" value="Chromosome"/>
</dbReference>
<dbReference type="KEGG" id="palo:E6C60_2236"/>
<keyword evidence="1" id="KW-1133">Transmembrane helix</keyword>
<dbReference type="EMBL" id="CP040396">
    <property type="protein sequence ID" value="QCT02949.1"/>
    <property type="molecule type" value="Genomic_DNA"/>
</dbReference>
<dbReference type="AlphaFoldDB" id="A0A4P8XR53"/>
<keyword evidence="3" id="KW-1185">Reference proteome</keyword>
<dbReference type="RefSeq" id="WP_138225896.1">
    <property type="nucleotide sequence ID" value="NZ_CP040396.1"/>
</dbReference>
<feature type="transmembrane region" description="Helical" evidence="1">
    <location>
        <begin position="42"/>
        <end position="63"/>
    </location>
</feature>